<dbReference type="CDD" id="cd00082">
    <property type="entry name" value="HisKA"/>
    <property type="match status" value="1"/>
</dbReference>
<dbReference type="OrthoDB" id="9815750at2"/>
<keyword evidence="6" id="KW-0808">Transferase</keyword>
<dbReference type="InterPro" id="IPR003660">
    <property type="entry name" value="HAMP_dom"/>
</dbReference>
<dbReference type="SUPFAM" id="SSF47384">
    <property type="entry name" value="Homodimeric domain of signal transducing histidine kinase"/>
    <property type="match status" value="1"/>
</dbReference>
<dbReference type="SUPFAM" id="SSF158472">
    <property type="entry name" value="HAMP domain-like"/>
    <property type="match status" value="1"/>
</dbReference>
<dbReference type="Gene3D" id="1.10.287.130">
    <property type="match status" value="1"/>
</dbReference>
<dbReference type="InterPro" id="IPR050398">
    <property type="entry name" value="HssS/ArlS-like"/>
</dbReference>
<feature type="domain" description="Histidine kinase" evidence="15">
    <location>
        <begin position="330"/>
        <end position="528"/>
    </location>
</feature>
<dbReference type="PANTHER" id="PTHR45528:SF1">
    <property type="entry name" value="SENSOR HISTIDINE KINASE CPXA"/>
    <property type="match status" value="1"/>
</dbReference>
<feature type="transmembrane region" description="Helical" evidence="14">
    <location>
        <begin position="7"/>
        <end position="30"/>
    </location>
</feature>
<feature type="transmembrane region" description="Helical" evidence="14">
    <location>
        <begin position="235"/>
        <end position="255"/>
    </location>
</feature>
<dbReference type="GO" id="GO:0005524">
    <property type="term" value="F:ATP binding"/>
    <property type="evidence" value="ECO:0007669"/>
    <property type="project" value="UniProtKB-KW"/>
</dbReference>
<dbReference type="Proteomes" id="UP000191153">
    <property type="component" value="Unassembled WGS sequence"/>
</dbReference>
<evidence type="ECO:0000256" key="7">
    <source>
        <dbReference type="ARBA" id="ARBA00022692"/>
    </source>
</evidence>
<dbReference type="GO" id="GO:0005886">
    <property type="term" value="C:plasma membrane"/>
    <property type="evidence" value="ECO:0007669"/>
    <property type="project" value="UniProtKB-SubCell"/>
</dbReference>
<feature type="domain" description="HAMP" evidence="16">
    <location>
        <begin position="257"/>
        <end position="308"/>
    </location>
</feature>
<keyword evidence="13 14" id="KW-0472">Membrane</keyword>
<dbReference type="EMBL" id="FUWX01000014">
    <property type="protein sequence ID" value="SJZ89876.1"/>
    <property type="molecule type" value="Genomic_DNA"/>
</dbReference>
<evidence type="ECO:0000256" key="8">
    <source>
        <dbReference type="ARBA" id="ARBA00022741"/>
    </source>
</evidence>
<keyword evidence="5" id="KW-0597">Phosphoprotein</keyword>
<dbReference type="CDD" id="cd06225">
    <property type="entry name" value="HAMP"/>
    <property type="match status" value="1"/>
</dbReference>
<evidence type="ECO:0000256" key="9">
    <source>
        <dbReference type="ARBA" id="ARBA00022777"/>
    </source>
</evidence>
<dbReference type="PROSITE" id="PS50885">
    <property type="entry name" value="HAMP"/>
    <property type="match status" value="1"/>
</dbReference>
<dbReference type="SMART" id="SM00388">
    <property type="entry name" value="HisKA"/>
    <property type="match status" value="1"/>
</dbReference>
<dbReference type="Pfam" id="PF02518">
    <property type="entry name" value="HATPase_c"/>
    <property type="match status" value="1"/>
</dbReference>
<evidence type="ECO:0000313" key="17">
    <source>
        <dbReference type="EMBL" id="SJZ89876.1"/>
    </source>
</evidence>
<evidence type="ECO:0000256" key="10">
    <source>
        <dbReference type="ARBA" id="ARBA00022840"/>
    </source>
</evidence>
<comment type="catalytic activity">
    <reaction evidence="1">
        <text>ATP + protein L-histidine = ADP + protein N-phospho-L-histidine.</text>
        <dbReference type="EC" id="2.7.13.3"/>
    </reaction>
</comment>
<dbReference type="PROSITE" id="PS50109">
    <property type="entry name" value="HIS_KIN"/>
    <property type="match status" value="1"/>
</dbReference>
<keyword evidence="18" id="KW-1185">Reference proteome</keyword>
<keyword evidence="12" id="KW-0902">Two-component regulatory system</keyword>
<evidence type="ECO:0000256" key="13">
    <source>
        <dbReference type="ARBA" id="ARBA00023136"/>
    </source>
</evidence>
<dbReference type="GO" id="GO:0000155">
    <property type="term" value="F:phosphorelay sensor kinase activity"/>
    <property type="evidence" value="ECO:0007669"/>
    <property type="project" value="InterPro"/>
</dbReference>
<keyword evidence="9 17" id="KW-0418">Kinase</keyword>
<dbReference type="Gene3D" id="6.10.340.10">
    <property type="match status" value="1"/>
</dbReference>
<dbReference type="InterPro" id="IPR003661">
    <property type="entry name" value="HisK_dim/P_dom"/>
</dbReference>
<dbReference type="SUPFAM" id="SSF55874">
    <property type="entry name" value="ATPase domain of HSP90 chaperone/DNA topoisomerase II/histidine kinase"/>
    <property type="match status" value="1"/>
</dbReference>
<evidence type="ECO:0000256" key="2">
    <source>
        <dbReference type="ARBA" id="ARBA00004651"/>
    </source>
</evidence>
<dbReference type="InterPro" id="IPR036097">
    <property type="entry name" value="HisK_dim/P_sf"/>
</dbReference>
<dbReference type="SMART" id="SM00387">
    <property type="entry name" value="HATPase_c"/>
    <property type="match status" value="1"/>
</dbReference>
<evidence type="ECO:0000256" key="1">
    <source>
        <dbReference type="ARBA" id="ARBA00000085"/>
    </source>
</evidence>
<evidence type="ECO:0000256" key="3">
    <source>
        <dbReference type="ARBA" id="ARBA00012438"/>
    </source>
</evidence>
<evidence type="ECO:0000256" key="4">
    <source>
        <dbReference type="ARBA" id="ARBA00022475"/>
    </source>
</evidence>
<keyword evidence="8" id="KW-0547">Nucleotide-binding</keyword>
<dbReference type="Gene3D" id="3.30.565.10">
    <property type="entry name" value="Histidine kinase-like ATPase, C-terminal domain"/>
    <property type="match status" value="1"/>
</dbReference>
<evidence type="ECO:0000256" key="5">
    <source>
        <dbReference type="ARBA" id="ARBA00022553"/>
    </source>
</evidence>
<protein>
    <recommendedName>
        <fullName evidence="3">histidine kinase</fullName>
        <ecNumber evidence="3">2.7.13.3</ecNumber>
    </recommendedName>
</protein>
<dbReference type="InterPro" id="IPR036890">
    <property type="entry name" value="HATPase_C_sf"/>
</dbReference>
<dbReference type="InterPro" id="IPR005467">
    <property type="entry name" value="His_kinase_dom"/>
</dbReference>
<evidence type="ECO:0000259" key="16">
    <source>
        <dbReference type="PROSITE" id="PS50885"/>
    </source>
</evidence>
<keyword evidence="10" id="KW-0067">ATP-binding</keyword>
<gene>
    <name evidence="17" type="ORF">SAMN02745174_01880</name>
</gene>
<dbReference type="AlphaFoldDB" id="A0A1T4PF72"/>
<dbReference type="EC" id="2.7.13.3" evidence="3"/>
<comment type="subcellular location">
    <subcellularLocation>
        <location evidence="2">Cell membrane</location>
        <topology evidence="2">Multi-pass membrane protein</topology>
    </subcellularLocation>
</comment>
<dbReference type="PANTHER" id="PTHR45528">
    <property type="entry name" value="SENSOR HISTIDINE KINASE CPXA"/>
    <property type="match status" value="1"/>
</dbReference>
<evidence type="ECO:0000256" key="6">
    <source>
        <dbReference type="ARBA" id="ARBA00022679"/>
    </source>
</evidence>
<keyword evidence="4" id="KW-1003">Cell membrane</keyword>
<evidence type="ECO:0000256" key="14">
    <source>
        <dbReference type="SAM" id="Phobius"/>
    </source>
</evidence>
<dbReference type="RefSeq" id="WP_078694346.1">
    <property type="nucleotide sequence ID" value="NZ_FUWX01000014.1"/>
</dbReference>
<dbReference type="Pfam" id="PF00672">
    <property type="entry name" value="HAMP"/>
    <property type="match status" value="1"/>
</dbReference>
<name>A0A1T4PF72_9FUSO</name>
<evidence type="ECO:0000313" key="18">
    <source>
        <dbReference type="Proteomes" id="UP000191153"/>
    </source>
</evidence>
<dbReference type="InterPro" id="IPR003594">
    <property type="entry name" value="HATPase_dom"/>
</dbReference>
<keyword evidence="7 14" id="KW-0812">Transmembrane</keyword>
<evidence type="ECO:0000256" key="12">
    <source>
        <dbReference type="ARBA" id="ARBA00023012"/>
    </source>
</evidence>
<reference evidence="17 18" key="1">
    <citation type="submission" date="2017-02" db="EMBL/GenBank/DDBJ databases">
        <authorList>
            <person name="Peterson S.W."/>
        </authorList>
    </citation>
    <scope>NUCLEOTIDE SEQUENCE [LARGE SCALE GENOMIC DNA]</scope>
    <source>
        <strain evidence="17 18">ATCC 700028</strain>
    </source>
</reference>
<organism evidence="17 18">
    <name type="scientific">Cetobacterium ceti</name>
    <dbReference type="NCBI Taxonomy" id="180163"/>
    <lineage>
        <taxon>Bacteria</taxon>
        <taxon>Fusobacteriati</taxon>
        <taxon>Fusobacteriota</taxon>
        <taxon>Fusobacteriia</taxon>
        <taxon>Fusobacteriales</taxon>
        <taxon>Fusobacteriaceae</taxon>
        <taxon>Cetobacterium</taxon>
    </lineage>
</organism>
<sequence length="529" mass="62150">MRLKKRLITILFISFSIFLGIEFIGGEFYFEKIFRYVKMKELKNISFIKGNIINYKKLKTYQEEKNAFVIILDKDKIMNMENFDYFTITDEEGIKKTFLLNAFLDNLYSNSNFSIDNSETLNITYFNLIGNYCVPIIINNKFKNYIDYKLGNYNLKKHHLIGKVSSIETSQLSFTQGDDLLEILLKLNNFSNKNIEYQEADGDLSRLIIENKGDYKVIIFYSYENINDIFPTFRIYFYGKIFLFIILIFIISKIIEKKIISPITNLSNVADEIGQLNFTQISYNKNDEIGDLYKKINNMSLRLEEMISLYKDELYKNGIKNEELEEKIKNFMHEVKTPLSAIIGFSEYLREVTPSEEVEIIYKEGRRLLRLSNETLSLETKKNIYTFEPFDLGMIIDLGSRIFKKEIGNRNLILTNITPIEVIGDREKIEQVIFNIIKNSTEYAKHKIEISLDVADDLVYIYIKNDGPHIYPDSLNKIWNKFYSDKNIKGRGLGLYIAKEILEAHNSTYGVKNIKKGVEFYFTLKRNRV</sequence>
<accession>A0A1T4PF72</accession>
<keyword evidence="11 14" id="KW-1133">Transmembrane helix</keyword>
<dbReference type="Pfam" id="PF00512">
    <property type="entry name" value="HisKA"/>
    <property type="match status" value="1"/>
</dbReference>
<dbReference type="STRING" id="180163.SAMN02745174_01880"/>
<proteinExistence type="predicted"/>
<evidence type="ECO:0000259" key="15">
    <source>
        <dbReference type="PROSITE" id="PS50109"/>
    </source>
</evidence>
<evidence type="ECO:0000256" key="11">
    <source>
        <dbReference type="ARBA" id="ARBA00022989"/>
    </source>
</evidence>
<dbReference type="SMART" id="SM00304">
    <property type="entry name" value="HAMP"/>
    <property type="match status" value="1"/>
</dbReference>